<accession>H1S4X4</accession>
<evidence type="ECO:0000313" key="1">
    <source>
        <dbReference type="EMBL" id="EHP42458.1"/>
    </source>
</evidence>
<evidence type="ECO:0008006" key="3">
    <source>
        <dbReference type="Google" id="ProtNLM"/>
    </source>
</evidence>
<dbReference type="EMBL" id="AHJE01000034">
    <property type="protein sequence ID" value="EHP42458.1"/>
    <property type="molecule type" value="Genomic_DNA"/>
</dbReference>
<protein>
    <recommendedName>
        <fullName evidence="3">Lipoprotein</fullName>
    </recommendedName>
</protein>
<organism evidence="1 2">
    <name type="scientific">Cupriavidus basilensis OR16</name>
    <dbReference type="NCBI Taxonomy" id="1127483"/>
    <lineage>
        <taxon>Bacteria</taxon>
        <taxon>Pseudomonadati</taxon>
        <taxon>Pseudomonadota</taxon>
        <taxon>Betaproteobacteria</taxon>
        <taxon>Burkholderiales</taxon>
        <taxon>Burkholderiaceae</taxon>
        <taxon>Cupriavidus</taxon>
    </lineage>
</organism>
<dbReference type="PATRIC" id="fig|1127483.3.peg.2869"/>
<reference evidence="1 2" key="1">
    <citation type="journal article" date="2012" name="J. Bacteriol.">
        <title>De Novo Genome Project of Cupriavidus basilensis OR16.</title>
        <authorList>
            <person name="Cserhati M."/>
            <person name="Kriszt B."/>
            <person name="Szoboszlay S."/>
            <person name="Toth A."/>
            <person name="Szabo I."/>
            <person name="Tancsics A."/>
            <person name="Nagy I."/>
            <person name="Horvath B."/>
            <person name="Nagy I."/>
            <person name="Kukolya J."/>
        </authorList>
    </citation>
    <scope>NUCLEOTIDE SEQUENCE [LARGE SCALE GENOMIC DNA]</scope>
    <source>
        <strain evidence="1 2">OR16</strain>
    </source>
</reference>
<dbReference type="Proteomes" id="UP000005808">
    <property type="component" value="Unassembled WGS sequence"/>
</dbReference>
<dbReference type="AlphaFoldDB" id="H1S4X4"/>
<dbReference type="RefSeq" id="WP_006158460.1">
    <property type="nucleotide sequence ID" value="NZ_AHJE01000034.1"/>
</dbReference>
<gene>
    <name evidence="1" type="ORF">OR16_14339</name>
</gene>
<proteinExistence type="predicted"/>
<name>H1S4X4_9BURK</name>
<evidence type="ECO:0000313" key="2">
    <source>
        <dbReference type="Proteomes" id="UP000005808"/>
    </source>
</evidence>
<sequence>MTHPSIDAGGRGRACRLAALLICMAGLLQLAGCAEMRMGQPKATIENAAKLRGAGLAPVEVGRFTPDPAKGAGLDQGVSIRSNKLRSPVEDSFAQYLRQTLRVELASAGLLDPGADAVVSGVLADSQVDAPIGQGTASLGARFVVTRAGNVCYDKRLDVTATWDSPFVGATAIPQAAGQYEALYRKLVGVLLVDPAFQSALAKP</sequence>
<comment type="caution">
    <text evidence="1">The sequence shown here is derived from an EMBL/GenBank/DDBJ whole genome shotgun (WGS) entry which is preliminary data.</text>
</comment>